<dbReference type="PANTHER" id="PTHR20883:SF14">
    <property type="entry name" value="PHYTANOYL-COA DIOXYGENASE"/>
    <property type="match status" value="1"/>
</dbReference>
<dbReference type="Gene3D" id="2.60.120.620">
    <property type="entry name" value="q2cbj1_9rhob like domain"/>
    <property type="match status" value="1"/>
</dbReference>
<keyword evidence="1" id="KW-0223">Dioxygenase</keyword>
<evidence type="ECO:0000313" key="2">
    <source>
        <dbReference type="Proteomes" id="UP000621560"/>
    </source>
</evidence>
<sequence length="293" mass="33256">MRLTEAQIDFYRQHGYLILKDVFREEDLRPVTEAVEAHLDERARQLHAEGKLSELHASEPFERRYALLYAQSREIGSNLDIMKSKLQALFDFLRNERLLDVAGSLLGEELTCNPIQHLRAKVPAGYAGTADTFQNVPWHQDAGVTLEEADDSEIITFWLPLVDAMAETGCMEIMPDVFRQGQLEHQAAGGTTIVPEQLPDRQPVLAECPKGGLIVMNKYTPHRGTPNVSGIVRWSIDLRYQRTGEPTGRPFHPAFPVRSASRPETVERDYDGWKMRWDAALKESAGQQLHRVK</sequence>
<protein>
    <submittedName>
        <fullName evidence="1">Phytanoyl-CoA dioxygenase family protein</fullName>
    </submittedName>
</protein>
<dbReference type="InterPro" id="IPR008775">
    <property type="entry name" value="Phytyl_CoA_dOase-like"/>
</dbReference>
<gene>
    <name evidence="1" type="ORF">IDH44_01115</name>
</gene>
<evidence type="ECO:0000313" key="1">
    <source>
        <dbReference type="EMBL" id="MBD2843776.1"/>
    </source>
</evidence>
<dbReference type="Pfam" id="PF05721">
    <property type="entry name" value="PhyH"/>
    <property type="match status" value="1"/>
</dbReference>
<organism evidence="1 2">
    <name type="scientific">Paenibacillus sabuli</name>
    <dbReference type="NCBI Taxonomy" id="2772509"/>
    <lineage>
        <taxon>Bacteria</taxon>
        <taxon>Bacillati</taxon>
        <taxon>Bacillota</taxon>
        <taxon>Bacilli</taxon>
        <taxon>Bacillales</taxon>
        <taxon>Paenibacillaceae</taxon>
        <taxon>Paenibacillus</taxon>
    </lineage>
</organism>
<name>A0A927BNH2_9BACL</name>
<dbReference type="GO" id="GO:0005506">
    <property type="term" value="F:iron ion binding"/>
    <property type="evidence" value="ECO:0007669"/>
    <property type="project" value="UniProtKB-ARBA"/>
</dbReference>
<proteinExistence type="predicted"/>
<dbReference type="EMBL" id="JACXIZ010000004">
    <property type="protein sequence ID" value="MBD2843776.1"/>
    <property type="molecule type" value="Genomic_DNA"/>
</dbReference>
<dbReference type="GO" id="GO:0016706">
    <property type="term" value="F:2-oxoglutarate-dependent dioxygenase activity"/>
    <property type="evidence" value="ECO:0007669"/>
    <property type="project" value="UniProtKB-ARBA"/>
</dbReference>
<dbReference type="Proteomes" id="UP000621560">
    <property type="component" value="Unassembled WGS sequence"/>
</dbReference>
<keyword evidence="1" id="KW-0560">Oxidoreductase</keyword>
<dbReference type="AlphaFoldDB" id="A0A927BNH2"/>
<dbReference type="PANTHER" id="PTHR20883">
    <property type="entry name" value="PHYTANOYL-COA DIOXYGENASE DOMAIN CONTAINING 1"/>
    <property type="match status" value="1"/>
</dbReference>
<reference evidence="1" key="1">
    <citation type="submission" date="2020-09" db="EMBL/GenBank/DDBJ databases">
        <title>A novel bacterium of genus Paenibacillus, isolated from South China Sea.</title>
        <authorList>
            <person name="Huang H."/>
            <person name="Mo K."/>
            <person name="Hu Y."/>
        </authorList>
    </citation>
    <scope>NUCLEOTIDE SEQUENCE</scope>
    <source>
        <strain evidence="1">IB182496</strain>
    </source>
</reference>
<accession>A0A927BNH2</accession>
<comment type="caution">
    <text evidence="1">The sequence shown here is derived from an EMBL/GenBank/DDBJ whole genome shotgun (WGS) entry which is preliminary data.</text>
</comment>
<dbReference type="SUPFAM" id="SSF51197">
    <property type="entry name" value="Clavaminate synthase-like"/>
    <property type="match status" value="1"/>
</dbReference>
<keyword evidence="2" id="KW-1185">Reference proteome</keyword>